<feature type="transmembrane region" description="Helical" evidence="1">
    <location>
        <begin position="61"/>
        <end position="78"/>
    </location>
</feature>
<feature type="transmembrane region" description="Helical" evidence="1">
    <location>
        <begin position="119"/>
        <end position="145"/>
    </location>
</feature>
<gene>
    <name evidence="2" type="ORF">R4Y45_05900</name>
</gene>
<dbReference type="Gene3D" id="1.10.1760.20">
    <property type="match status" value="1"/>
</dbReference>
<accession>A0ABU8SHE0</accession>
<proteinExistence type="predicted"/>
<name>A0ABU8SHE0_9LACO</name>
<dbReference type="RefSeq" id="WP_339970216.1">
    <property type="nucleotide sequence ID" value="NZ_JAWMWG010000001.1"/>
</dbReference>
<keyword evidence="1" id="KW-0812">Transmembrane</keyword>
<feature type="transmembrane region" description="Helical" evidence="1">
    <location>
        <begin position="165"/>
        <end position="187"/>
    </location>
</feature>
<dbReference type="Pfam" id="PF12822">
    <property type="entry name" value="ECF_trnsprt"/>
    <property type="match status" value="1"/>
</dbReference>
<dbReference type="Proteomes" id="UP001377804">
    <property type="component" value="Unassembled WGS sequence"/>
</dbReference>
<organism evidence="2 3">
    <name type="scientific">Holzapfeliella saturejae</name>
    <dbReference type="NCBI Taxonomy" id="3082953"/>
    <lineage>
        <taxon>Bacteria</taxon>
        <taxon>Bacillati</taxon>
        <taxon>Bacillota</taxon>
        <taxon>Bacilli</taxon>
        <taxon>Lactobacillales</taxon>
        <taxon>Lactobacillaceae</taxon>
        <taxon>Holzapfeliella</taxon>
    </lineage>
</organism>
<evidence type="ECO:0000313" key="3">
    <source>
        <dbReference type="Proteomes" id="UP001377804"/>
    </source>
</evidence>
<protein>
    <submittedName>
        <fullName evidence="2">ECF transporter S component</fullName>
    </submittedName>
</protein>
<evidence type="ECO:0000313" key="2">
    <source>
        <dbReference type="EMBL" id="MEJ6348754.1"/>
    </source>
</evidence>
<evidence type="ECO:0000256" key="1">
    <source>
        <dbReference type="SAM" id="Phobius"/>
    </source>
</evidence>
<reference evidence="2 3" key="1">
    <citation type="submission" date="2023-10" db="EMBL/GenBank/DDBJ databases">
        <title>Holzapfeliella saturejae sp. nov. isolated from Satureja montana flowers.</title>
        <authorList>
            <person name="Alcantara C."/>
            <person name="Zuniga M."/>
            <person name="Landete J.M."/>
            <person name="Monedero V."/>
        </authorList>
    </citation>
    <scope>NUCLEOTIDE SEQUENCE [LARGE SCALE GENOMIC DNA]</scope>
    <source>
        <strain evidence="2 3">He02</strain>
    </source>
</reference>
<keyword evidence="1" id="KW-0472">Membrane</keyword>
<dbReference type="InterPro" id="IPR024529">
    <property type="entry name" value="ECF_trnsprt_substrate-spec"/>
</dbReference>
<dbReference type="EMBL" id="JAWMWG010000001">
    <property type="protein sequence ID" value="MEJ6348754.1"/>
    <property type="molecule type" value="Genomic_DNA"/>
</dbReference>
<feature type="transmembrane region" description="Helical" evidence="1">
    <location>
        <begin position="90"/>
        <end position="112"/>
    </location>
</feature>
<keyword evidence="3" id="KW-1185">Reference proteome</keyword>
<keyword evidence="1" id="KW-1133">Transmembrane helix</keyword>
<comment type="caution">
    <text evidence="2">The sequence shown here is derived from an EMBL/GenBank/DDBJ whole genome shotgun (WGS) entry which is preliminary data.</text>
</comment>
<sequence>MKKNNVLSLTLIAVFTALILIQSYVPQFGYITVIPGLPAITTVVLTVSIAGAVLGPRMGAIIGLIWGVIAFIMAYTQPGSPVSLLLFQNPFIAIVPRILTGLVSGYAVVLLNKFNTNQFISYGVAGLLGALVNTLGVIVIAALVFMNNPEALTQYLGNTQSSQSLFFILLAVLGVNAVTEAGVSLVVTSVVGRALSKAFGAIK</sequence>
<feature type="transmembrane region" description="Helical" evidence="1">
    <location>
        <begin position="33"/>
        <end position="54"/>
    </location>
</feature>